<evidence type="ECO:0008006" key="3">
    <source>
        <dbReference type="Google" id="ProtNLM"/>
    </source>
</evidence>
<dbReference type="EMBL" id="JAFJYH010000004">
    <property type="protein sequence ID" value="KAG4426255.1"/>
    <property type="molecule type" value="Genomic_DNA"/>
</dbReference>
<organism evidence="1 2">
    <name type="scientific">Cadophora malorum</name>
    <dbReference type="NCBI Taxonomy" id="108018"/>
    <lineage>
        <taxon>Eukaryota</taxon>
        <taxon>Fungi</taxon>
        <taxon>Dikarya</taxon>
        <taxon>Ascomycota</taxon>
        <taxon>Pezizomycotina</taxon>
        <taxon>Leotiomycetes</taxon>
        <taxon>Helotiales</taxon>
        <taxon>Ploettnerulaceae</taxon>
        <taxon>Cadophora</taxon>
    </lineage>
</organism>
<dbReference type="PANTHER" id="PTHR43845">
    <property type="entry name" value="BLR5969 PROTEIN"/>
    <property type="match status" value="1"/>
</dbReference>
<evidence type="ECO:0000313" key="1">
    <source>
        <dbReference type="EMBL" id="KAG4426255.1"/>
    </source>
</evidence>
<comment type="caution">
    <text evidence="1">The sequence shown here is derived from an EMBL/GenBank/DDBJ whole genome shotgun (WGS) entry which is preliminary data.</text>
</comment>
<dbReference type="InterPro" id="IPR042099">
    <property type="entry name" value="ANL_N_sf"/>
</dbReference>
<accession>A0A8H7WJX4</accession>
<dbReference type="Proteomes" id="UP000664132">
    <property type="component" value="Unassembled WGS sequence"/>
</dbReference>
<dbReference type="AlphaFoldDB" id="A0A8H7WJX4"/>
<keyword evidence="2" id="KW-1185">Reference proteome</keyword>
<reference evidence="1" key="1">
    <citation type="submission" date="2021-02" db="EMBL/GenBank/DDBJ databases">
        <title>Genome sequence Cadophora malorum strain M34.</title>
        <authorList>
            <person name="Stefanovic E."/>
            <person name="Vu D."/>
            <person name="Scully C."/>
            <person name="Dijksterhuis J."/>
            <person name="Roader J."/>
            <person name="Houbraken J."/>
        </authorList>
    </citation>
    <scope>NUCLEOTIDE SEQUENCE</scope>
    <source>
        <strain evidence="1">M34</strain>
    </source>
</reference>
<gene>
    <name evidence="1" type="ORF">IFR04_000721</name>
</gene>
<dbReference type="OrthoDB" id="5360374at2759"/>
<dbReference type="PANTHER" id="PTHR43845:SF1">
    <property type="entry name" value="BLR5969 PROTEIN"/>
    <property type="match status" value="1"/>
</dbReference>
<sequence length="431" mass="46972">MGDIGGEISRGSEMPQELNDLLSFVQTNSPYYQRLWRDVPSDGSASLDQYPVVEHASYWAANTCMNSHVLTGPHVSGIVLKTGGTTSHPKVTFYTKDELRMASQQLGLGILAAGIRSHDRVANLFYAGEMYGSFLLHVLSIMDLTIPLVHLPIGGSCTSETTIQYMRESSATIVFSTVTTLVKLAEYLLERQEIMPGIRVLMFSGEAFYEDQRSRVSQAFPGAKIRSLIYGSIDAGALGYSASETDSRLHAVSSPYVILEIAPDGLTSTKATGVPGSVLVTNIGRRLQPVIRYPSGDLAEWVDYEKGVFRVLGRDTIGVRVGPVSIDTKHLRQVVTSALGVSGDLGAFQAVISRANMRDVLTLRVGYRLTDEDATRTAITTALYDARPMFLDHVQRGLIGPLQVEFLAVESFKISSTTGKLAELVDERPTV</sequence>
<dbReference type="SUPFAM" id="SSF56801">
    <property type="entry name" value="Acetyl-CoA synthetase-like"/>
    <property type="match status" value="1"/>
</dbReference>
<dbReference type="Gene3D" id="3.40.50.12780">
    <property type="entry name" value="N-terminal domain of ligase-like"/>
    <property type="match status" value="1"/>
</dbReference>
<evidence type="ECO:0000313" key="2">
    <source>
        <dbReference type="Proteomes" id="UP000664132"/>
    </source>
</evidence>
<name>A0A8H7WJX4_9HELO</name>
<protein>
    <recommendedName>
        <fullName evidence="3">AMP-dependent synthetase/ligase domain-containing protein</fullName>
    </recommendedName>
</protein>
<proteinExistence type="predicted"/>